<evidence type="ECO:0000313" key="1">
    <source>
        <dbReference type="EMBL" id="KCZ72684.1"/>
    </source>
</evidence>
<keyword evidence="2" id="KW-1185">Reference proteome</keyword>
<organism evidence="1 2">
    <name type="scientific">Candidatus Methanoperedens nitratireducens</name>
    <dbReference type="NCBI Taxonomy" id="1392998"/>
    <lineage>
        <taxon>Archaea</taxon>
        <taxon>Methanobacteriati</taxon>
        <taxon>Methanobacteriota</taxon>
        <taxon>Stenosarchaea group</taxon>
        <taxon>Methanomicrobia</taxon>
        <taxon>Methanosarcinales</taxon>
        <taxon>ANME-2 cluster</taxon>
        <taxon>Candidatus Methanoperedentaceae</taxon>
        <taxon>Candidatus Methanoperedens</taxon>
    </lineage>
</organism>
<accession>A0A062VAC0</accession>
<dbReference type="InterPro" id="IPR016762">
    <property type="entry name" value="Methan_mark_17"/>
</dbReference>
<evidence type="ECO:0000313" key="2">
    <source>
        <dbReference type="Proteomes" id="UP000027153"/>
    </source>
</evidence>
<dbReference type="EMBL" id="JMIY01000002">
    <property type="protein sequence ID" value="KCZ72684.1"/>
    <property type="molecule type" value="Genomic_DNA"/>
</dbReference>
<gene>
    <name evidence="1" type="ORF">ANME2D_01115</name>
</gene>
<dbReference type="Pfam" id="PF09886">
    <property type="entry name" value="DUF2113"/>
    <property type="match status" value="1"/>
</dbReference>
<dbReference type="AlphaFoldDB" id="A0A062VAC0"/>
<sequence length="200" mass="22940">MEQLDTITVECADAVGAKATRILIQDNLADLSLNRAIGRLKVFMDPVESVFIFAATLRLGTPAIKLKDFARVEMGSLGRDEVRIELEREVYTVKLLNKLWERYGKENVEQPDKKVIVVKTDPVKEVDALRELVIEERQQEILDRLIDAIALRIIPEGFRVRKHELSTSHVLFVASEDTLKPEWIKKGKDMMDTLRREENA</sequence>
<proteinExistence type="predicted"/>
<dbReference type="NCBIfam" id="TIGR03291">
    <property type="entry name" value="methan_mark_17"/>
    <property type="match status" value="1"/>
</dbReference>
<dbReference type="PIRSF" id="PIRSF019464">
    <property type="entry name" value="UCP019464"/>
    <property type="match status" value="1"/>
</dbReference>
<dbReference type="Proteomes" id="UP000027153">
    <property type="component" value="Unassembled WGS sequence"/>
</dbReference>
<reference evidence="1 2" key="1">
    <citation type="journal article" date="2013" name="Nature">
        <title>Anaerobic oxidation of methane coupled to nitrate reduction in a novel archaeal lineage.</title>
        <authorList>
            <person name="Haroon M.F."/>
            <person name="Hu S."/>
            <person name="Shi Y."/>
            <person name="Imelfort M."/>
            <person name="Keller J."/>
            <person name="Hugenholtz P."/>
            <person name="Yuan Z."/>
            <person name="Tyson G.W."/>
        </authorList>
    </citation>
    <scope>NUCLEOTIDE SEQUENCE [LARGE SCALE GENOMIC DNA]</scope>
    <source>
        <strain evidence="1 2">ANME-2d</strain>
    </source>
</reference>
<protein>
    <submittedName>
        <fullName evidence="1">Putative methanogenesis marker protein 17</fullName>
    </submittedName>
</protein>
<comment type="caution">
    <text evidence="1">The sequence shown here is derived from an EMBL/GenBank/DDBJ whole genome shotgun (WGS) entry which is preliminary data.</text>
</comment>
<name>A0A062VAC0_9EURY</name>